<gene>
    <name evidence="3" type="ORF">CCAM_LOCUS13161</name>
</gene>
<evidence type="ECO:0000313" key="4">
    <source>
        <dbReference type="Proteomes" id="UP000595140"/>
    </source>
</evidence>
<evidence type="ECO:0000259" key="2">
    <source>
        <dbReference type="PROSITE" id="PS50142"/>
    </source>
</evidence>
<evidence type="ECO:0000313" key="3">
    <source>
        <dbReference type="EMBL" id="VFQ71385.1"/>
    </source>
</evidence>
<dbReference type="SUPFAM" id="SSF69065">
    <property type="entry name" value="RNase III domain-like"/>
    <property type="match status" value="1"/>
</dbReference>
<accession>A0A484L4Z8</accession>
<reference evidence="3 4" key="1">
    <citation type="submission" date="2018-04" db="EMBL/GenBank/DDBJ databases">
        <authorList>
            <person name="Vogel A."/>
        </authorList>
    </citation>
    <scope>NUCLEOTIDE SEQUENCE [LARGE SCALE GENOMIC DNA]</scope>
</reference>
<evidence type="ECO:0000256" key="1">
    <source>
        <dbReference type="ARBA" id="ARBA00022801"/>
    </source>
</evidence>
<dbReference type="Gene3D" id="1.10.1520.10">
    <property type="entry name" value="Ribonuclease III domain"/>
    <property type="match status" value="1"/>
</dbReference>
<dbReference type="AlphaFoldDB" id="A0A484L4Z8"/>
<dbReference type="GO" id="GO:0004525">
    <property type="term" value="F:ribonuclease III activity"/>
    <property type="evidence" value="ECO:0007669"/>
    <property type="project" value="InterPro"/>
</dbReference>
<dbReference type="GO" id="GO:0005634">
    <property type="term" value="C:nucleus"/>
    <property type="evidence" value="ECO:0007669"/>
    <property type="project" value="TreeGrafter"/>
</dbReference>
<dbReference type="PANTHER" id="PTHR14950:SF49">
    <property type="entry name" value="RIBONUCLEASE 3-LIKE PROTEIN 2-RELATED"/>
    <property type="match status" value="1"/>
</dbReference>
<dbReference type="GO" id="GO:0030422">
    <property type="term" value="P:siRNA processing"/>
    <property type="evidence" value="ECO:0007669"/>
    <property type="project" value="TreeGrafter"/>
</dbReference>
<dbReference type="InterPro" id="IPR036389">
    <property type="entry name" value="RNase_III_sf"/>
</dbReference>
<protein>
    <recommendedName>
        <fullName evidence="2">RNase III domain-containing protein</fullName>
    </recommendedName>
</protein>
<dbReference type="OrthoDB" id="416741at2759"/>
<dbReference type="GO" id="GO:0005737">
    <property type="term" value="C:cytoplasm"/>
    <property type="evidence" value="ECO:0007669"/>
    <property type="project" value="TreeGrafter"/>
</dbReference>
<sequence length="80" mass="9199">MKASINAVEHLLQYRFKDKRLLEEALTHPSYADLPSYQRLEFLGDMALGMVVSNFIFLTYPRLDPGQLSLLRNISTKKLA</sequence>
<proteinExistence type="predicted"/>
<dbReference type="Pfam" id="PF14622">
    <property type="entry name" value="Ribonucleas_3_3"/>
    <property type="match status" value="1"/>
</dbReference>
<dbReference type="InterPro" id="IPR000999">
    <property type="entry name" value="RNase_III_dom"/>
</dbReference>
<dbReference type="CDD" id="cd00593">
    <property type="entry name" value="RIBOc"/>
    <property type="match status" value="1"/>
</dbReference>
<dbReference type="GO" id="GO:0003723">
    <property type="term" value="F:RNA binding"/>
    <property type="evidence" value="ECO:0007669"/>
    <property type="project" value="TreeGrafter"/>
</dbReference>
<name>A0A484L4Z8_9ASTE</name>
<feature type="domain" description="RNase III" evidence="2">
    <location>
        <begin position="5"/>
        <end position="73"/>
    </location>
</feature>
<dbReference type="EMBL" id="OOIL02001012">
    <property type="protein sequence ID" value="VFQ71385.1"/>
    <property type="molecule type" value="Genomic_DNA"/>
</dbReference>
<dbReference type="PANTHER" id="PTHR14950">
    <property type="entry name" value="DICER-RELATED"/>
    <property type="match status" value="1"/>
</dbReference>
<keyword evidence="1" id="KW-0378">Hydrolase</keyword>
<dbReference type="Proteomes" id="UP000595140">
    <property type="component" value="Unassembled WGS sequence"/>
</dbReference>
<organism evidence="3 4">
    <name type="scientific">Cuscuta campestris</name>
    <dbReference type="NCBI Taxonomy" id="132261"/>
    <lineage>
        <taxon>Eukaryota</taxon>
        <taxon>Viridiplantae</taxon>
        <taxon>Streptophyta</taxon>
        <taxon>Embryophyta</taxon>
        <taxon>Tracheophyta</taxon>
        <taxon>Spermatophyta</taxon>
        <taxon>Magnoliopsida</taxon>
        <taxon>eudicotyledons</taxon>
        <taxon>Gunneridae</taxon>
        <taxon>Pentapetalae</taxon>
        <taxon>asterids</taxon>
        <taxon>lamiids</taxon>
        <taxon>Solanales</taxon>
        <taxon>Convolvulaceae</taxon>
        <taxon>Cuscuteae</taxon>
        <taxon>Cuscuta</taxon>
        <taxon>Cuscuta subgen. Grammica</taxon>
        <taxon>Cuscuta sect. Cleistogrammica</taxon>
    </lineage>
</organism>
<dbReference type="PROSITE" id="PS50142">
    <property type="entry name" value="RNASE_3_2"/>
    <property type="match status" value="1"/>
</dbReference>
<keyword evidence="4" id="KW-1185">Reference proteome</keyword>